<keyword evidence="4" id="KW-0676">Redox-active center</keyword>
<evidence type="ECO:0000256" key="3">
    <source>
        <dbReference type="ARBA" id="ARBA00023157"/>
    </source>
</evidence>
<dbReference type="Proteomes" id="UP000199532">
    <property type="component" value="Unassembled WGS sequence"/>
</dbReference>
<dbReference type="OrthoDB" id="1118217at2"/>
<comment type="subcellular location">
    <subcellularLocation>
        <location evidence="1">Cell envelope</location>
    </subcellularLocation>
</comment>
<accession>A0A1H6Q709</accession>
<dbReference type="Gene3D" id="3.40.30.10">
    <property type="entry name" value="Glutaredoxin"/>
    <property type="match status" value="1"/>
</dbReference>
<feature type="signal peptide" evidence="5">
    <location>
        <begin position="1"/>
        <end position="21"/>
    </location>
</feature>
<dbReference type="PANTHER" id="PTHR42852">
    <property type="entry name" value="THIOL:DISULFIDE INTERCHANGE PROTEIN DSBE"/>
    <property type="match status" value="1"/>
</dbReference>
<feature type="chain" id="PRO_5011604926" evidence="5">
    <location>
        <begin position="22"/>
        <end position="438"/>
    </location>
</feature>
<protein>
    <submittedName>
        <fullName evidence="7">Thiol-disulfide isomerase or thioredoxin</fullName>
    </submittedName>
</protein>
<evidence type="ECO:0000259" key="6">
    <source>
        <dbReference type="PROSITE" id="PS51352"/>
    </source>
</evidence>
<dbReference type="AlphaFoldDB" id="A0A1H6Q709"/>
<organism evidence="7 8">
    <name type="scientific">Dyadobacter koreensis</name>
    <dbReference type="NCBI Taxonomy" id="408657"/>
    <lineage>
        <taxon>Bacteria</taxon>
        <taxon>Pseudomonadati</taxon>
        <taxon>Bacteroidota</taxon>
        <taxon>Cytophagia</taxon>
        <taxon>Cytophagales</taxon>
        <taxon>Spirosomataceae</taxon>
        <taxon>Dyadobacter</taxon>
    </lineage>
</organism>
<keyword evidence="7" id="KW-0413">Isomerase</keyword>
<evidence type="ECO:0000256" key="4">
    <source>
        <dbReference type="ARBA" id="ARBA00023284"/>
    </source>
</evidence>
<evidence type="ECO:0000256" key="1">
    <source>
        <dbReference type="ARBA" id="ARBA00004196"/>
    </source>
</evidence>
<dbReference type="SUPFAM" id="SSF52833">
    <property type="entry name" value="Thioredoxin-like"/>
    <property type="match status" value="1"/>
</dbReference>
<dbReference type="InterPro" id="IPR036249">
    <property type="entry name" value="Thioredoxin-like_sf"/>
</dbReference>
<dbReference type="CDD" id="cd02966">
    <property type="entry name" value="TlpA_like_family"/>
    <property type="match status" value="1"/>
</dbReference>
<dbReference type="RefSeq" id="WP_090331351.1">
    <property type="nucleotide sequence ID" value="NZ_FNXY01000001.1"/>
</dbReference>
<dbReference type="Pfam" id="PF00085">
    <property type="entry name" value="Thioredoxin"/>
    <property type="match status" value="1"/>
</dbReference>
<dbReference type="GO" id="GO:0016853">
    <property type="term" value="F:isomerase activity"/>
    <property type="evidence" value="ECO:0007669"/>
    <property type="project" value="UniProtKB-KW"/>
</dbReference>
<evidence type="ECO:0000256" key="2">
    <source>
        <dbReference type="ARBA" id="ARBA00022748"/>
    </source>
</evidence>
<dbReference type="InterPro" id="IPR013766">
    <property type="entry name" value="Thioredoxin_domain"/>
</dbReference>
<evidence type="ECO:0000313" key="8">
    <source>
        <dbReference type="Proteomes" id="UP000199532"/>
    </source>
</evidence>
<dbReference type="PROSITE" id="PS51352">
    <property type="entry name" value="THIOREDOXIN_2"/>
    <property type="match status" value="1"/>
</dbReference>
<feature type="domain" description="Thioredoxin" evidence="6">
    <location>
        <begin position="29"/>
        <end position="176"/>
    </location>
</feature>
<proteinExistence type="predicted"/>
<keyword evidence="5" id="KW-0732">Signal</keyword>
<dbReference type="PANTHER" id="PTHR42852:SF6">
    <property type="entry name" value="THIOL:DISULFIDE INTERCHANGE PROTEIN DSBE"/>
    <property type="match status" value="1"/>
</dbReference>
<gene>
    <name evidence="7" type="ORF">SAMN04487995_0369</name>
</gene>
<reference evidence="7 8" key="1">
    <citation type="submission" date="2016-10" db="EMBL/GenBank/DDBJ databases">
        <authorList>
            <person name="de Groot N.N."/>
        </authorList>
    </citation>
    <scope>NUCLEOTIDE SEQUENCE [LARGE SCALE GENOMIC DNA]</scope>
    <source>
        <strain evidence="7 8">DSM 19938</strain>
    </source>
</reference>
<name>A0A1H6Q709_9BACT</name>
<keyword evidence="2" id="KW-0201">Cytochrome c-type biogenesis</keyword>
<keyword evidence="3" id="KW-1015">Disulfide bond</keyword>
<evidence type="ECO:0000313" key="7">
    <source>
        <dbReference type="EMBL" id="SEI39591.1"/>
    </source>
</evidence>
<evidence type="ECO:0000256" key="5">
    <source>
        <dbReference type="SAM" id="SignalP"/>
    </source>
</evidence>
<dbReference type="EMBL" id="FNXY01000001">
    <property type="protein sequence ID" value="SEI39591.1"/>
    <property type="molecule type" value="Genomic_DNA"/>
</dbReference>
<dbReference type="STRING" id="408657.SAMN04487995_0369"/>
<keyword evidence="8" id="KW-1185">Reference proteome</keyword>
<dbReference type="GO" id="GO:0030313">
    <property type="term" value="C:cell envelope"/>
    <property type="evidence" value="ECO:0007669"/>
    <property type="project" value="UniProtKB-SubCell"/>
</dbReference>
<dbReference type="GO" id="GO:0017004">
    <property type="term" value="P:cytochrome complex assembly"/>
    <property type="evidence" value="ECO:0007669"/>
    <property type="project" value="UniProtKB-KW"/>
</dbReference>
<dbReference type="InterPro" id="IPR050553">
    <property type="entry name" value="Thioredoxin_ResA/DsbE_sf"/>
</dbReference>
<sequence length="438" mass="49204">MKKLILILFLSLLYRPFHGRAQSTPARPIKIGDSLKDHVLSGVINHPKSQLPLADFQGKLLIMEFWSTTCGACIKMWPKLLELQKKFDGQIQIVLVNTYQGAPLVRKAIDKRKKLAGVQMTLPIACADSVTGKQLFPHSGVPFVVWVDPQGIVKSISLSQDLTEAKIQAMLSGQMPEMSGYIGNNEFIHPDFSKPLIADSAVMALSPLTHYSGLSLADRRIWPGFGISQNQKTMRSYAVASNYSPQELYRLAYSSDSTYHGDIELIQLNRAEINLSDSAKYLYQLIIPAASKKQVQKQMQADLLRLFPARVRWEKRMKPCLVLSMQDSSAVHCTNPKDVRFLLDDNQWVINGVSVKYSLLSLLAMTPYHYSQYPILDETGYKGLLGNINIEADIYDPKKLNAALAKYKMALKIESREVEVLVVDQLGETLRTHASRVH</sequence>